<gene>
    <name evidence="2" type="ORF">DCAR_0519003</name>
</gene>
<evidence type="ECO:0000313" key="2">
    <source>
        <dbReference type="EMBL" id="WOG99649.1"/>
    </source>
</evidence>
<evidence type="ECO:0000313" key="3">
    <source>
        <dbReference type="Proteomes" id="UP000077755"/>
    </source>
</evidence>
<dbReference type="InterPro" id="IPR005135">
    <property type="entry name" value="Endo/exonuclease/phosphatase"/>
</dbReference>
<dbReference type="Gene3D" id="3.60.10.10">
    <property type="entry name" value="Endonuclease/exonuclease/phosphatase"/>
    <property type="match status" value="1"/>
</dbReference>
<keyword evidence="3" id="KW-1185">Reference proteome</keyword>
<organism evidence="2 3">
    <name type="scientific">Daucus carota subsp. sativus</name>
    <name type="common">Carrot</name>
    <dbReference type="NCBI Taxonomy" id="79200"/>
    <lineage>
        <taxon>Eukaryota</taxon>
        <taxon>Viridiplantae</taxon>
        <taxon>Streptophyta</taxon>
        <taxon>Embryophyta</taxon>
        <taxon>Tracheophyta</taxon>
        <taxon>Spermatophyta</taxon>
        <taxon>Magnoliopsida</taxon>
        <taxon>eudicotyledons</taxon>
        <taxon>Gunneridae</taxon>
        <taxon>Pentapetalae</taxon>
        <taxon>asterids</taxon>
        <taxon>campanulids</taxon>
        <taxon>Apiales</taxon>
        <taxon>Apiaceae</taxon>
        <taxon>Apioideae</taxon>
        <taxon>Scandiceae</taxon>
        <taxon>Daucinae</taxon>
        <taxon>Daucus</taxon>
        <taxon>Daucus sect. Daucus</taxon>
    </lineage>
</organism>
<dbReference type="PANTHER" id="PTHR33710:SF71">
    <property type="entry name" value="ENDONUCLEASE_EXONUCLEASE_PHOSPHATASE DOMAIN-CONTAINING PROTEIN"/>
    <property type="match status" value="1"/>
</dbReference>
<dbReference type="AlphaFoldDB" id="A0AAF0X1Z6"/>
<dbReference type="InterPro" id="IPR036691">
    <property type="entry name" value="Endo/exonu/phosph_ase_sf"/>
</dbReference>
<dbReference type="Proteomes" id="UP000077755">
    <property type="component" value="Chromosome 5"/>
</dbReference>
<dbReference type="GO" id="GO:0003824">
    <property type="term" value="F:catalytic activity"/>
    <property type="evidence" value="ECO:0007669"/>
    <property type="project" value="InterPro"/>
</dbReference>
<feature type="domain" description="Endonuclease/exonuclease/phosphatase" evidence="1">
    <location>
        <begin position="16"/>
        <end position="154"/>
    </location>
</feature>
<reference evidence="2" key="1">
    <citation type="journal article" date="2016" name="Nat. Genet.">
        <title>A high-quality carrot genome assembly provides new insights into carotenoid accumulation and asterid genome evolution.</title>
        <authorList>
            <person name="Iorizzo M."/>
            <person name="Ellison S."/>
            <person name="Senalik D."/>
            <person name="Zeng P."/>
            <person name="Satapoomin P."/>
            <person name="Huang J."/>
            <person name="Bowman M."/>
            <person name="Iovene M."/>
            <person name="Sanseverino W."/>
            <person name="Cavagnaro P."/>
            <person name="Yildiz M."/>
            <person name="Macko-Podgorni A."/>
            <person name="Moranska E."/>
            <person name="Grzebelus E."/>
            <person name="Grzebelus D."/>
            <person name="Ashrafi H."/>
            <person name="Zheng Z."/>
            <person name="Cheng S."/>
            <person name="Spooner D."/>
            <person name="Van Deynze A."/>
            <person name="Simon P."/>
        </authorList>
    </citation>
    <scope>NUCLEOTIDE SEQUENCE</scope>
    <source>
        <tissue evidence="2">Leaf</tissue>
    </source>
</reference>
<proteinExistence type="predicted"/>
<sequence>MQMNRQLCFVGCYAVDAVGHGGGVALLWKNEGGITIVNSCSNFIDFEVTHEQIGRWRYTGYYRIPDRSKRREAWSMIKNLAADSMLPWCIIGDFNDLMTEDEKKGEQCHPRALLNGFSETIMECNLIDLGFTGDKFTWERGRGTDKWILERLDRGLETAAWSGLFPHAEIKVYEVSTSDHMPFKCFRFENMWIQEKECRNIVQECWRDEDNSDIMRKMAKCSARLEEWGGGMIRDLKNKISNYLKDMQRLKSRRDTSGVRMYNEARWNYLRLLEKQEVFWRQRAK</sequence>
<dbReference type="Pfam" id="PF03372">
    <property type="entry name" value="Exo_endo_phos"/>
    <property type="match status" value="1"/>
</dbReference>
<dbReference type="PANTHER" id="PTHR33710">
    <property type="entry name" value="BNAC02G09200D PROTEIN"/>
    <property type="match status" value="1"/>
</dbReference>
<protein>
    <recommendedName>
        <fullName evidence="1">Endonuclease/exonuclease/phosphatase domain-containing protein</fullName>
    </recommendedName>
</protein>
<accession>A0AAF0X1Z6</accession>
<dbReference type="SUPFAM" id="SSF56219">
    <property type="entry name" value="DNase I-like"/>
    <property type="match status" value="1"/>
</dbReference>
<name>A0AAF0X1Z6_DAUCS</name>
<dbReference type="EMBL" id="CP093347">
    <property type="protein sequence ID" value="WOG99649.1"/>
    <property type="molecule type" value="Genomic_DNA"/>
</dbReference>
<reference evidence="2" key="2">
    <citation type="submission" date="2022-03" db="EMBL/GenBank/DDBJ databases">
        <title>Draft title - Genomic analysis of global carrot germplasm unveils the trajectory of domestication and the origin of high carotenoid orange carrot.</title>
        <authorList>
            <person name="Iorizzo M."/>
            <person name="Ellison S."/>
            <person name="Senalik D."/>
            <person name="Macko-Podgorni A."/>
            <person name="Grzebelus D."/>
            <person name="Bostan H."/>
            <person name="Rolling W."/>
            <person name="Curaba J."/>
            <person name="Simon P."/>
        </authorList>
    </citation>
    <scope>NUCLEOTIDE SEQUENCE</scope>
    <source>
        <tissue evidence="2">Leaf</tissue>
    </source>
</reference>
<evidence type="ECO:0000259" key="1">
    <source>
        <dbReference type="Pfam" id="PF03372"/>
    </source>
</evidence>